<reference evidence="3 4" key="1">
    <citation type="journal article" date="2017" name="Gigascience">
        <title>Genome sequence of the small brown planthopper, Laodelphax striatellus.</title>
        <authorList>
            <person name="Zhu J."/>
            <person name="Jiang F."/>
            <person name="Wang X."/>
            <person name="Yang P."/>
            <person name="Bao Y."/>
            <person name="Zhao W."/>
            <person name="Wang W."/>
            <person name="Lu H."/>
            <person name="Wang Q."/>
            <person name="Cui N."/>
            <person name="Li J."/>
            <person name="Chen X."/>
            <person name="Luo L."/>
            <person name="Yu J."/>
            <person name="Kang L."/>
            <person name="Cui F."/>
        </authorList>
    </citation>
    <scope>NUCLEOTIDE SEQUENCE [LARGE SCALE GENOMIC DNA]</scope>
    <source>
        <strain evidence="3">Lst14</strain>
    </source>
</reference>
<dbReference type="PANTHER" id="PTHR39072:SF3">
    <property type="entry name" value="RE48511P"/>
    <property type="match status" value="1"/>
</dbReference>
<evidence type="ECO:0000313" key="3">
    <source>
        <dbReference type="EMBL" id="RZF47866.1"/>
    </source>
</evidence>
<accession>A0A482XQ08</accession>
<feature type="region of interest" description="Disordered" evidence="1">
    <location>
        <begin position="259"/>
        <end position="279"/>
    </location>
</feature>
<dbReference type="EMBL" id="QKKF02003029">
    <property type="protein sequence ID" value="RZF47866.1"/>
    <property type="molecule type" value="Genomic_DNA"/>
</dbReference>
<feature type="region of interest" description="Disordered" evidence="1">
    <location>
        <begin position="522"/>
        <end position="618"/>
    </location>
</feature>
<comment type="caution">
    <text evidence="3">The sequence shown here is derived from an EMBL/GenBank/DDBJ whole genome shotgun (WGS) entry which is preliminary data.</text>
</comment>
<dbReference type="Pfam" id="PF15950">
    <property type="entry name" value="DUF4758"/>
    <property type="match status" value="1"/>
</dbReference>
<name>A0A482XQ08_LAOST</name>
<dbReference type="Proteomes" id="UP000291343">
    <property type="component" value="Unassembled WGS sequence"/>
</dbReference>
<organism evidence="3 4">
    <name type="scientific">Laodelphax striatellus</name>
    <name type="common">Small brown planthopper</name>
    <name type="synonym">Delphax striatella</name>
    <dbReference type="NCBI Taxonomy" id="195883"/>
    <lineage>
        <taxon>Eukaryota</taxon>
        <taxon>Metazoa</taxon>
        <taxon>Ecdysozoa</taxon>
        <taxon>Arthropoda</taxon>
        <taxon>Hexapoda</taxon>
        <taxon>Insecta</taxon>
        <taxon>Pterygota</taxon>
        <taxon>Neoptera</taxon>
        <taxon>Paraneoptera</taxon>
        <taxon>Hemiptera</taxon>
        <taxon>Auchenorrhyncha</taxon>
        <taxon>Fulgoroidea</taxon>
        <taxon>Delphacidae</taxon>
        <taxon>Criomorphinae</taxon>
        <taxon>Laodelphax</taxon>
    </lineage>
</organism>
<gene>
    <name evidence="3" type="ORF">LSTR_LSTR015530</name>
</gene>
<evidence type="ECO:0000259" key="2">
    <source>
        <dbReference type="Pfam" id="PF15950"/>
    </source>
</evidence>
<feature type="domain" description="DUF4758" evidence="2">
    <location>
        <begin position="31"/>
        <end position="100"/>
    </location>
</feature>
<keyword evidence="4" id="KW-1185">Reference proteome</keyword>
<feature type="compositionally biased region" description="Basic and acidic residues" evidence="1">
    <location>
        <begin position="530"/>
        <end position="546"/>
    </location>
</feature>
<protein>
    <recommendedName>
        <fullName evidence="2">DUF4758 domain-containing protein</fullName>
    </recommendedName>
</protein>
<dbReference type="InParanoid" id="A0A482XQ08"/>
<dbReference type="PANTHER" id="PTHR39072">
    <property type="entry name" value="RE48511P"/>
    <property type="match status" value="1"/>
</dbReference>
<feature type="compositionally biased region" description="Polar residues" evidence="1">
    <location>
        <begin position="564"/>
        <end position="574"/>
    </location>
</feature>
<evidence type="ECO:0000256" key="1">
    <source>
        <dbReference type="SAM" id="MobiDB-lite"/>
    </source>
</evidence>
<dbReference type="InterPro" id="IPR031866">
    <property type="entry name" value="DUF4758"/>
</dbReference>
<proteinExistence type="predicted"/>
<feature type="region of interest" description="Disordered" evidence="1">
    <location>
        <begin position="416"/>
        <end position="451"/>
    </location>
</feature>
<evidence type="ECO:0000313" key="4">
    <source>
        <dbReference type="Proteomes" id="UP000291343"/>
    </source>
</evidence>
<dbReference type="AlphaFoldDB" id="A0A482XQ08"/>
<dbReference type="OrthoDB" id="10040649at2759"/>
<feature type="region of interest" description="Disordered" evidence="1">
    <location>
        <begin position="71"/>
        <end position="96"/>
    </location>
</feature>
<sequence length="641" mass="68614">MTQVVITESDNPSLTVNLKPTVSLTTDVVKTYFVTYTYFSTMLDGDETVVHSNIATSADIVTEKFLIPPKRTTAPAPIESSTTKTQVKSEDLKTSESVSATNSEADLPINILATKTYLTTFTYFTTLLQDNGGKIPSTIVSSRSRVVQNIVTETVDTSLFDADYLESLKKSLHSDHTPIVATATLNDGQKMEITAVEDGLIKPTSTVITSELTPTETPSIQSSSSSDNNVIKGSTIIFFDENDQIDENLSPTKSVTIESAASNTKAPNEAFIDQDDSETAETQFPDLANAESLALPLTTLPNGEVPLYVTSILKSSTVTKNGATLTPGMQVIKLTDSKGNVTVIPVSDPVKKHPQGTSDLGLADAAVVGDLLNFGSLGMNGLNALGPMINAMAGLITSNLNDNHKNSRNETIIISKLPPRPAHLSENPLLTYAGPKPPPPPSAQPLQAPGGPIYIPLGNLAADSVPEESQNIEGHNVFPDVDQRTKLQVVLGRPTMESPLLAGGIPISPGQVITTNSDVIIGKPAVHGPRPPELKSKPLKKDDTPIDMKPPPLPKPQKPKWPNLDNNPYYSTQGHIPGPVRLPPTNDHLSTSHSHRDPAPVREQPPLDPSPSPTSIVHHIPIGQHEHIQNNHAGENNFIQS</sequence>